<dbReference type="AlphaFoldDB" id="A0A1M5DTG0"/>
<dbReference type="EMBL" id="FQVX01000001">
    <property type="protein sequence ID" value="SHF70082.1"/>
    <property type="molecule type" value="Genomic_DNA"/>
</dbReference>
<feature type="region of interest" description="Disordered" evidence="1">
    <location>
        <begin position="666"/>
        <end position="702"/>
    </location>
</feature>
<evidence type="ECO:0000313" key="3">
    <source>
        <dbReference type="EMBL" id="SHF70082.1"/>
    </source>
</evidence>
<name>A0A1M5DTG0_9ACTN</name>
<evidence type="ECO:0000256" key="1">
    <source>
        <dbReference type="SAM" id="MobiDB-lite"/>
    </source>
</evidence>
<proteinExistence type="predicted"/>
<evidence type="ECO:0000259" key="2">
    <source>
        <dbReference type="Pfam" id="PF02720"/>
    </source>
</evidence>
<dbReference type="STRING" id="1070870.SAMN05444351_0520"/>
<sequence length="702" mass="72834">MPRSFLGVDDVLTGVASAPSVGWARGPLGLVQAADRELSRQSALRYRAVAAFALSRPSSVDRPQGTRGAMAADRWAARPELLRSVSEWATQELSIALSLTSHAAESLLTTSLTLVHRLPATLDALEAGAVHAGHVTALLGHVAPVADDTVRAKLERDLLAWATRRQTVCTPAQLRDKARREVLKRKARSAAEDLARAIKQRGLSCRPDSCDGMAVVSALLTTPEAAALMAALGAYADALPDDGRTRGQKMADALLDLVLRPGANGLSPVQVVLTVVAPVGALLGGDQPCEIDGQVVPAEVVRALLTALTGARMTAEDVTAEGDAALAEGTATADTAVEAPAVEAPAVEDPAVEDPAVEDPAVEDPAVEDPAVEALAAEDPAAEDTTPDVPADPTAETLPGGWDDPVPAEVLERWAAEEDARTADHLLAGRDDPIPEEVLIRWAAAEDARVAGQPPPRRRSGPAPDSRPTGSPPAQQPVPDGWWSRADRAVDDAGAALLEAEQAVGRARRLVATAERADSADETAWAASPAGRVTAAADALGALATATGDARADLADLLDRTAGGGLADRPRIAVTHALTGALLALTDLPGLRRAARAGTGLAAPSGTGGYRPGAALDRHVRARDRRCRFPGCRRPVPTKGELDHGTPWPAGPTSAANLTGFCTGHHRGKHQAPGWRHDRQPDGTLTVTTPSGLTATTEPPPY</sequence>
<feature type="domain" description="DUF222" evidence="2">
    <location>
        <begin position="71"/>
        <end position="306"/>
    </location>
</feature>
<organism evidence="3 4">
    <name type="scientific">Geodermatophilus nigrescens</name>
    <dbReference type="NCBI Taxonomy" id="1070870"/>
    <lineage>
        <taxon>Bacteria</taxon>
        <taxon>Bacillati</taxon>
        <taxon>Actinomycetota</taxon>
        <taxon>Actinomycetes</taxon>
        <taxon>Geodermatophilales</taxon>
        <taxon>Geodermatophilaceae</taxon>
        <taxon>Geodermatophilus</taxon>
    </lineage>
</organism>
<protein>
    <recommendedName>
        <fullName evidence="2">DUF222 domain-containing protein</fullName>
    </recommendedName>
</protein>
<dbReference type="InterPro" id="IPR003615">
    <property type="entry name" value="HNH_nuc"/>
</dbReference>
<evidence type="ECO:0000313" key="4">
    <source>
        <dbReference type="Proteomes" id="UP000184471"/>
    </source>
</evidence>
<gene>
    <name evidence="3" type="ORF">SAMN05444351_0520</name>
</gene>
<dbReference type="CDD" id="cd00085">
    <property type="entry name" value="HNHc"/>
    <property type="match status" value="1"/>
</dbReference>
<keyword evidence="4" id="KW-1185">Reference proteome</keyword>
<feature type="region of interest" description="Disordered" evidence="1">
    <location>
        <begin position="378"/>
        <end position="406"/>
    </location>
</feature>
<reference evidence="3 4" key="1">
    <citation type="submission" date="2016-11" db="EMBL/GenBank/DDBJ databases">
        <authorList>
            <person name="Jaros S."/>
            <person name="Januszkiewicz K."/>
            <person name="Wedrychowicz H."/>
        </authorList>
    </citation>
    <scope>NUCLEOTIDE SEQUENCE [LARGE SCALE GENOMIC DNA]</scope>
    <source>
        <strain evidence="3 4">DSM 45408</strain>
    </source>
</reference>
<accession>A0A1M5DTG0</accession>
<feature type="compositionally biased region" description="Polar residues" evidence="1">
    <location>
        <begin position="683"/>
        <end position="702"/>
    </location>
</feature>
<dbReference type="Proteomes" id="UP000184471">
    <property type="component" value="Unassembled WGS sequence"/>
</dbReference>
<feature type="region of interest" description="Disordered" evidence="1">
    <location>
        <begin position="447"/>
        <end position="482"/>
    </location>
</feature>
<dbReference type="InterPro" id="IPR003870">
    <property type="entry name" value="DUF222"/>
</dbReference>
<dbReference type="Pfam" id="PF02720">
    <property type="entry name" value="DUF222"/>
    <property type="match status" value="1"/>
</dbReference>